<dbReference type="RefSeq" id="WP_193686609.1">
    <property type="nucleotide sequence ID" value="NZ_CP062941.1"/>
</dbReference>
<comment type="similarity">
    <text evidence="1">Belongs to the thioredoxin family. DsbA subfamily.</text>
</comment>
<name>A0A7L9U3C3_9BURK</name>
<dbReference type="InterPro" id="IPR036249">
    <property type="entry name" value="Thioredoxin-like_sf"/>
</dbReference>
<reference evidence="3 4" key="1">
    <citation type="submission" date="2020-10" db="EMBL/GenBank/DDBJ databases">
        <title>Genome sequencing of Massilia sp. LPB0304.</title>
        <authorList>
            <person name="Kim J."/>
        </authorList>
    </citation>
    <scope>NUCLEOTIDE SEQUENCE [LARGE SCALE GENOMIC DNA]</scope>
    <source>
        <strain evidence="3 4">LPB0304</strain>
    </source>
</reference>
<evidence type="ECO:0000313" key="4">
    <source>
        <dbReference type="Proteomes" id="UP000593875"/>
    </source>
</evidence>
<proteinExistence type="inferred from homology"/>
<dbReference type="Gene3D" id="3.40.30.10">
    <property type="entry name" value="Glutaredoxin"/>
    <property type="match status" value="1"/>
</dbReference>
<dbReference type="PROSITE" id="PS51352">
    <property type="entry name" value="THIOREDOXIN_2"/>
    <property type="match status" value="1"/>
</dbReference>
<dbReference type="InterPro" id="IPR013766">
    <property type="entry name" value="Thioredoxin_domain"/>
</dbReference>
<evidence type="ECO:0000259" key="2">
    <source>
        <dbReference type="PROSITE" id="PS51352"/>
    </source>
</evidence>
<dbReference type="SUPFAM" id="SSF52833">
    <property type="entry name" value="Thioredoxin-like"/>
    <property type="match status" value="1"/>
</dbReference>
<dbReference type="InterPro" id="IPR012336">
    <property type="entry name" value="Thioredoxin-like_fold"/>
</dbReference>
<dbReference type="Pfam" id="PF13462">
    <property type="entry name" value="Thioredoxin_4"/>
    <property type="match status" value="1"/>
</dbReference>
<accession>A0A7L9U3C3</accession>
<gene>
    <name evidence="3" type="ORF">LPB04_22280</name>
</gene>
<organism evidence="3 4">
    <name type="scientific">Massilia litorea</name>
    <dbReference type="NCBI Taxonomy" id="2769491"/>
    <lineage>
        <taxon>Bacteria</taxon>
        <taxon>Pseudomonadati</taxon>
        <taxon>Pseudomonadota</taxon>
        <taxon>Betaproteobacteria</taxon>
        <taxon>Burkholderiales</taxon>
        <taxon>Oxalobacteraceae</taxon>
        <taxon>Telluria group</taxon>
        <taxon>Massilia</taxon>
    </lineage>
</organism>
<feature type="domain" description="Thioredoxin" evidence="2">
    <location>
        <begin position="1"/>
        <end position="173"/>
    </location>
</feature>
<dbReference type="AlphaFoldDB" id="A0A7L9U3C3"/>
<protein>
    <submittedName>
        <fullName evidence="3">Thioredoxin domain-containing protein</fullName>
    </submittedName>
</protein>
<dbReference type="EMBL" id="CP062941">
    <property type="protein sequence ID" value="QOL49573.1"/>
    <property type="molecule type" value="Genomic_DNA"/>
</dbReference>
<sequence length="175" mass="19299">MSDSIRIEEHDHVRGGPEARVTLVEYGDFQCPYCARAHTALTELMQEHGEHVRLVYRHLPLVDLHPFAAPAAEAAEAAGAQGKFWEMHDALFENQDMLDEDALPALASNLAIDAQRFARELDDGKHRARVEADAEQAQSLGARGTPTFFINGERYHGDSDHASLASALKKALDEA</sequence>
<dbReference type="Proteomes" id="UP000593875">
    <property type="component" value="Chromosome"/>
</dbReference>
<dbReference type="PANTHER" id="PTHR13887:SF55">
    <property type="entry name" value="SLR0313 PROTEIN"/>
    <property type="match status" value="1"/>
</dbReference>
<dbReference type="PANTHER" id="PTHR13887">
    <property type="entry name" value="GLUTATHIONE S-TRANSFERASE KAPPA"/>
    <property type="match status" value="1"/>
</dbReference>
<keyword evidence="4" id="KW-1185">Reference proteome</keyword>
<evidence type="ECO:0000256" key="1">
    <source>
        <dbReference type="ARBA" id="ARBA00005791"/>
    </source>
</evidence>
<dbReference type="KEGG" id="mlir:LPB04_22280"/>
<evidence type="ECO:0000313" key="3">
    <source>
        <dbReference type="EMBL" id="QOL49573.1"/>
    </source>
</evidence>